<dbReference type="Gene3D" id="2.40.30.170">
    <property type="match status" value="1"/>
</dbReference>
<dbReference type="NCBIfam" id="TIGR01730">
    <property type="entry name" value="RND_mfp"/>
    <property type="match status" value="1"/>
</dbReference>
<evidence type="ECO:0000259" key="6">
    <source>
        <dbReference type="Pfam" id="PF25967"/>
    </source>
</evidence>
<dbReference type="InterPro" id="IPR006143">
    <property type="entry name" value="RND_pump_MFP"/>
</dbReference>
<dbReference type="Pfam" id="PF25917">
    <property type="entry name" value="BSH_RND"/>
    <property type="match status" value="1"/>
</dbReference>
<feature type="domain" description="Multidrug resistance protein MdtA-like barrel-sandwich hybrid" evidence="4">
    <location>
        <begin position="70"/>
        <end position="202"/>
    </location>
</feature>
<dbReference type="SUPFAM" id="SSF111369">
    <property type="entry name" value="HlyD-like secretion proteins"/>
    <property type="match status" value="1"/>
</dbReference>
<dbReference type="GO" id="GO:0030313">
    <property type="term" value="C:cell envelope"/>
    <property type="evidence" value="ECO:0007669"/>
    <property type="project" value="UniProtKB-SubCell"/>
</dbReference>
<evidence type="ECO:0000256" key="1">
    <source>
        <dbReference type="ARBA" id="ARBA00004519"/>
    </source>
</evidence>
<dbReference type="Proteomes" id="UP001165393">
    <property type="component" value="Unassembled WGS sequence"/>
</dbReference>
<evidence type="ECO:0000313" key="7">
    <source>
        <dbReference type="EMBL" id="MCM2679748.1"/>
    </source>
</evidence>
<dbReference type="PANTHER" id="PTHR30158">
    <property type="entry name" value="ACRA/E-RELATED COMPONENT OF DRUG EFFLUX TRANSPORTER"/>
    <property type="match status" value="1"/>
</dbReference>
<dbReference type="Gene3D" id="2.40.50.100">
    <property type="match status" value="1"/>
</dbReference>
<dbReference type="Pfam" id="PF25944">
    <property type="entry name" value="Beta-barrel_RND"/>
    <property type="match status" value="1"/>
</dbReference>
<reference evidence="7 8" key="1">
    <citation type="journal article" date="2013" name="Antonie Van Leeuwenhoek">
        <title>Echinimonas agarilytica gen. nov., sp. nov., a new gammaproteobacterium isolated from the sea urchin Strongylocentrotus intermedius.</title>
        <authorList>
            <person name="Nedashkovskaya O.I."/>
            <person name="Stenkova A.M."/>
            <person name="Zhukova N.V."/>
            <person name="Van Trappen S."/>
            <person name="Lee J.S."/>
            <person name="Kim S.B."/>
        </authorList>
    </citation>
    <scope>NUCLEOTIDE SEQUENCE [LARGE SCALE GENOMIC DNA]</scope>
    <source>
        <strain evidence="7 8">KMM 6351</strain>
    </source>
</reference>
<dbReference type="Pfam" id="PF25876">
    <property type="entry name" value="HH_MFP_RND"/>
    <property type="match status" value="1"/>
</dbReference>
<dbReference type="PANTHER" id="PTHR30158:SF3">
    <property type="entry name" value="MULTIDRUG EFFLUX PUMP SUBUNIT ACRA-RELATED"/>
    <property type="match status" value="1"/>
</dbReference>
<evidence type="ECO:0000313" key="8">
    <source>
        <dbReference type="Proteomes" id="UP001165393"/>
    </source>
</evidence>
<dbReference type="InterPro" id="IPR058624">
    <property type="entry name" value="MdtA-like_HH"/>
</dbReference>
<feature type="domain" description="Multidrug resistance protein MdtA-like C-terminal permuted SH3" evidence="6">
    <location>
        <begin position="306"/>
        <end position="365"/>
    </location>
</feature>
<accession>A0AA42B7V1</accession>
<feature type="domain" description="Multidrug resistance protein MdtA-like alpha-helical hairpin" evidence="3">
    <location>
        <begin position="111"/>
        <end position="179"/>
    </location>
</feature>
<gene>
    <name evidence="7" type="ORF">NAF29_08735</name>
</gene>
<protein>
    <submittedName>
        <fullName evidence="7">Efflux RND transporter periplasmic adaptor subunit</fullName>
    </submittedName>
</protein>
<comment type="caution">
    <text evidence="7">The sequence shown here is derived from an EMBL/GenBank/DDBJ whole genome shotgun (WGS) entry which is preliminary data.</text>
</comment>
<dbReference type="AlphaFoldDB" id="A0AA42B7V1"/>
<dbReference type="InterPro" id="IPR058625">
    <property type="entry name" value="MdtA-like_BSH"/>
</dbReference>
<dbReference type="EMBL" id="JAMQGP010000003">
    <property type="protein sequence ID" value="MCM2679748.1"/>
    <property type="molecule type" value="Genomic_DNA"/>
</dbReference>
<evidence type="ECO:0000259" key="3">
    <source>
        <dbReference type="Pfam" id="PF25876"/>
    </source>
</evidence>
<keyword evidence="8" id="KW-1185">Reference proteome</keyword>
<name>A0AA42B7V1_9GAMM</name>
<comment type="similarity">
    <text evidence="2">Belongs to the membrane fusion protein (MFP) (TC 8.A.1) family.</text>
</comment>
<comment type="subcellular location">
    <subcellularLocation>
        <location evidence="1">Cell inner membrane</location>
        <topology evidence="1">Lipid-anchor</topology>
    </subcellularLocation>
</comment>
<evidence type="ECO:0000256" key="2">
    <source>
        <dbReference type="ARBA" id="ARBA00009477"/>
    </source>
</evidence>
<sequence length="382" mass="41269">MTIHLSKPKYWQQITRPLLATSLLVALWGCDSSNQGAQNAPPPTVTVVEAKLADVRPTTGFTGRVEAIDSVELRARVEGYLSARLVNEGSDVQVGDLLFTIEKEHYQADVDKAKGAIKKLEGAKSLSIIERDRRAKLVKTKAIAQEQLDVAIANVTEADGDLLSQQAELVRAELNLSYTDVSSPISGRIGLSPFSVGDFVGPSSGSLATVVSQDPMYVKFPISQRQLLAVQKSKNNGDNADVNVKLQLADKSFYDLSGTIDFVDVEADPSTDTIIVRAKFANPDGILVHHQLVNVVIEDANPEQHIVIPQAAMQFDQVGKYVLLVDDTNKVVIQRIETGPTVNGNLVINQGLKEGDKVITLGVQKVRPGIEVNATITTPEGS</sequence>
<dbReference type="GO" id="GO:0005886">
    <property type="term" value="C:plasma membrane"/>
    <property type="evidence" value="ECO:0007669"/>
    <property type="project" value="TreeGrafter"/>
</dbReference>
<evidence type="ECO:0000259" key="5">
    <source>
        <dbReference type="Pfam" id="PF25944"/>
    </source>
</evidence>
<organism evidence="7 8">
    <name type="scientific">Echinimonas agarilytica</name>
    <dbReference type="NCBI Taxonomy" id="1215918"/>
    <lineage>
        <taxon>Bacteria</taxon>
        <taxon>Pseudomonadati</taxon>
        <taxon>Pseudomonadota</taxon>
        <taxon>Gammaproteobacteria</taxon>
        <taxon>Alteromonadales</taxon>
        <taxon>Echinimonadaceae</taxon>
        <taxon>Echinimonas</taxon>
    </lineage>
</organism>
<dbReference type="InterPro" id="IPR058626">
    <property type="entry name" value="MdtA-like_b-barrel"/>
</dbReference>
<dbReference type="GO" id="GO:0022857">
    <property type="term" value="F:transmembrane transporter activity"/>
    <property type="evidence" value="ECO:0007669"/>
    <property type="project" value="InterPro"/>
</dbReference>
<dbReference type="Gene3D" id="2.40.420.20">
    <property type="match status" value="1"/>
</dbReference>
<proteinExistence type="inferred from homology"/>
<dbReference type="InterPro" id="IPR058627">
    <property type="entry name" value="MdtA-like_C"/>
</dbReference>
<feature type="domain" description="Multidrug resistance protein MdtA-like beta-barrel" evidence="5">
    <location>
        <begin position="215"/>
        <end position="299"/>
    </location>
</feature>
<evidence type="ECO:0000259" key="4">
    <source>
        <dbReference type="Pfam" id="PF25917"/>
    </source>
</evidence>
<dbReference type="GO" id="GO:0046677">
    <property type="term" value="P:response to antibiotic"/>
    <property type="evidence" value="ECO:0007669"/>
    <property type="project" value="TreeGrafter"/>
</dbReference>
<dbReference type="RefSeq" id="WP_251261186.1">
    <property type="nucleotide sequence ID" value="NZ_JAMQGP010000003.1"/>
</dbReference>
<dbReference type="Pfam" id="PF25967">
    <property type="entry name" value="RND-MFP_C"/>
    <property type="match status" value="1"/>
</dbReference>
<dbReference type="Gene3D" id="1.10.287.470">
    <property type="entry name" value="Helix hairpin bin"/>
    <property type="match status" value="1"/>
</dbReference>